<dbReference type="PANTHER" id="PTHR11905:SF159">
    <property type="entry name" value="ADAM METALLOPROTEASE"/>
    <property type="match status" value="1"/>
</dbReference>
<dbReference type="GO" id="GO:0004222">
    <property type="term" value="F:metalloendopeptidase activity"/>
    <property type="evidence" value="ECO:0007669"/>
    <property type="project" value="InterPro"/>
</dbReference>
<protein>
    <submittedName>
        <fullName evidence="4">Peptidase M12B domain-containing protein</fullName>
    </submittedName>
</protein>
<dbReference type="Gene3D" id="3.40.390.10">
    <property type="entry name" value="Collagenase (Catalytic Domain)"/>
    <property type="match status" value="1"/>
</dbReference>
<evidence type="ECO:0000313" key="3">
    <source>
        <dbReference type="Proteomes" id="UP000887574"/>
    </source>
</evidence>
<name>A0A915CZK9_9BILA</name>
<comment type="caution">
    <text evidence="1">Lacks conserved residue(s) required for the propagation of feature annotation.</text>
</comment>
<accession>A0A915CZK9</accession>
<evidence type="ECO:0000259" key="2">
    <source>
        <dbReference type="PROSITE" id="PS50215"/>
    </source>
</evidence>
<reference evidence="4" key="1">
    <citation type="submission" date="2022-11" db="UniProtKB">
        <authorList>
            <consortium name="WormBaseParasite"/>
        </authorList>
    </citation>
    <scope>IDENTIFICATION</scope>
</reference>
<evidence type="ECO:0000313" key="4">
    <source>
        <dbReference type="WBParaSite" id="jg13967"/>
    </source>
</evidence>
<dbReference type="InterPro" id="IPR024079">
    <property type="entry name" value="MetalloPept_cat_dom_sf"/>
</dbReference>
<organism evidence="3 4">
    <name type="scientific">Ditylenchus dipsaci</name>
    <dbReference type="NCBI Taxonomy" id="166011"/>
    <lineage>
        <taxon>Eukaryota</taxon>
        <taxon>Metazoa</taxon>
        <taxon>Ecdysozoa</taxon>
        <taxon>Nematoda</taxon>
        <taxon>Chromadorea</taxon>
        <taxon>Rhabditida</taxon>
        <taxon>Tylenchina</taxon>
        <taxon>Tylenchomorpha</taxon>
        <taxon>Sphaerularioidea</taxon>
        <taxon>Anguinidae</taxon>
        <taxon>Anguininae</taxon>
        <taxon>Ditylenchus</taxon>
    </lineage>
</organism>
<dbReference type="PROSITE" id="PS50215">
    <property type="entry name" value="ADAM_MEPRO"/>
    <property type="match status" value="1"/>
</dbReference>
<dbReference type="InterPro" id="IPR001590">
    <property type="entry name" value="Peptidase_M12B"/>
</dbReference>
<dbReference type="PANTHER" id="PTHR11905">
    <property type="entry name" value="ADAM A DISINTEGRIN AND METALLOPROTEASE DOMAIN"/>
    <property type="match status" value="1"/>
</dbReference>
<proteinExistence type="predicted"/>
<keyword evidence="3" id="KW-1185">Reference proteome</keyword>
<dbReference type="Pfam" id="PF01421">
    <property type="entry name" value="Reprolysin"/>
    <property type="match status" value="1"/>
</dbReference>
<dbReference type="Proteomes" id="UP000887574">
    <property type="component" value="Unplaced"/>
</dbReference>
<dbReference type="SUPFAM" id="SSF55486">
    <property type="entry name" value="Metalloproteases ('zincins'), catalytic domain"/>
    <property type="match status" value="1"/>
</dbReference>
<dbReference type="WBParaSite" id="jg13967">
    <property type="protein sequence ID" value="jg13967"/>
    <property type="gene ID" value="jg13967"/>
</dbReference>
<evidence type="ECO:0000256" key="1">
    <source>
        <dbReference type="PROSITE-ProRule" id="PRU00276"/>
    </source>
</evidence>
<feature type="domain" description="Peptidase M12B" evidence="2">
    <location>
        <begin position="156"/>
        <end position="252"/>
    </location>
</feature>
<dbReference type="GO" id="GO:0006509">
    <property type="term" value="P:membrane protein ectodomain proteolysis"/>
    <property type="evidence" value="ECO:0007669"/>
    <property type="project" value="TreeGrafter"/>
</dbReference>
<sequence length="266" mass="30073">MMFNRKCDEPPLSVFSSSSQHPLFELTPTLNGIFLWHVTEQSTSQNQFTGLPLSASELVQLGLNLPHPIEDLLEMLCENHVVSTSTKDSICHFEGVNKRGEHSSLSACSIDVISGLLRYGKKTFILSHTGSSFSLIPHNGDSCDWSHSNYLDEIKRHVELAFIADHSIYLKYNKDEKKIHDRLQSIASVVNSLYSPLNIRITLVYADIWAKADVFEVTSVADKTLSQFVAYRKSLLNEHPHDNAHLITDTRFGEVIARHTRHNVFI</sequence>
<dbReference type="AlphaFoldDB" id="A0A915CZK9"/>